<gene>
    <name evidence="10" type="ORF">GK108_09100</name>
</gene>
<evidence type="ECO:0000313" key="11">
    <source>
        <dbReference type="Proteomes" id="UP000474175"/>
    </source>
</evidence>
<feature type="transmembrane region" description="Helical" evidence="9">
    <location>
        <begin position="265"/>
        <end position="284"/>
    </location>
</feature>
<evidence type="ECO:0000256" key="5">
    <source>
        <dbReference type="ARBA" id="ARBA00022989"/>
    </source>
</evidence>
<dbReference type="GO" id="GO:0005254">
    <property type="term" value="F:chloride channel activity"/>
    <property type="evidence" value="ECO:0007669"/>
    <property type="project" value="InterPro"/>
</dbReference>
<dbReference type="EMBL" id="JAAFZH010000003">
    <property type="protein sequence ID" value="NDU95029.1"/>
    <property type="molecule type" value="Genomic_DNA"/>
</dbReference>
<reference evidence="10 11" key="1">
    <citation type="submission" date="2020-02" db="EMBL/GenBank/DDBJ databases">
        <title>Draft genome sequence of two Spirosoma agri KCTC 52727 and Spirosoma terrae KCTC 52035.</title>
        <authorList>
            <person name="Rojas J."/>
            <person name="Ambika Manirajan B."/>
            <person name="Suarez C."/>
            <person name="Ratering S."/>
            <person name="Schnell S."/>
        </authorList>
    </citation>
    <scope>NUCLEOTIDE SEQUENCE [LARGE SCALE GENOMIC DNA]</scope>
    <source>
        <strain evidence="10 11">KCTC 52035</strain>
    </source>
</reference>
<dbReference type="Proteomes" id="UP000474175">
    <property type="component" value="Unassembled WGS sequence"/>
</dbReference>
<feature type="transmembrane region" description="Helical" evidence="9">
    <location>
        <begin position="242"/>
        <end position="259"/>
    </location>
</feature>
<evidence type="ECO:0000256" key="1">
    <source>
        <dbReference type="ARBA" id="ARBA00004651"/>
    </source>
</evidence>
<evidence type="ECO:0000256" key="3">
    <source>
        <dbReference type="ARBA" id="ARBA00022475"/>
    </source>
</evidence>
<comment type="similarity">
    <text evidence="8">Belongs to the anion channel-forming bestrophin (TC 1.A.46) family.</text>
</comment>
<evidence type="ECO:0000256" key="6">
    <source>
        <dbReference type="ARBA" id="ARBA00023065"/>
    </source>
</evidence>
<dbReference type="PANTHER" id="PTHR33281">
    <property type="entry name" value="UPF0187 PROTEIN YNEE"/>
    <property type="match status" value="1"/>
</dbReference>
<evidence type="ECO:0000256" key="7">
    <source>
        <dbReference type="ARBA" id="ARBA00023136"/>
    </source>
</evidence>
<organism evidence="10 11">
    <name type="scientific">Spirosoma terrae</name>
    <dbReference type="NCBI Taxonomy" id="1968276"/>
    <lineage>
        <taxon>Bacteria</taxon>
        <taxon>Pseudomonadati</taxon>
        <taxon>Bacteroidota</taxon>
        <taxon>Cytophagia</taxon>
        <taxon>Cytophagales</taxon>
        <taxon>Cytophagaceae</taxon>
        <taxon>Spirosoma</taxon>
    </lineage>
</organism>
<sequence>MHTGRSYTLKELILWTRREIYVLTLLAALATVLYAVIGWTWLSIPWVPIALLGTAAAFLVGFKNNATYARSWEARQIWGGIVNSSRSWGIMVRDFIHDTSASEADVKQAHQRLIYRHVAWLTALRYQLREPRNWETIYTRSYNLEYISVYGIPEKNGNLTEELRKLLSTEELSYVLSKKNRATQIISLQSKDLKQLSAQGWIEDLRYIQLETMLKEFYDHQGKSERIKNFPYPRHFATINRFFIRLFVIMIPFGLLKEFDKLGDNLVWLAIPFSVAVSWVFTTLDQIGESTENPFEGGPNDTPITSMSRTIEIDLREMLDETDLPPAIQPVNNILM</sequence>
<protein>
    <submittedName>
        <fullName evidence="10">Multidrug transporter</fullName>
    </submittedName>
</protein>
<name>A0A6L9LE86_9BACT</name>
<accession>A0A6L9LE86</accession>
<evidence type="ECO:0000313" key="10">
    <source>
        <dbReference type="EMBL" id="NDU95029.1"/>
    </source>
</evidence>
<proteinExistence type="inferred from homology"/>
<keyword evidence="3" id="KW-1003">Cell membrane</keyword>
<evidence type="ECO:0000256" key="4">
    <source>
        <dbReference type="ARBA" id="ARBA00022692"/>
    </source>
</evidence>
<keyword evidence="5 9" id="KW-1133">Transmembrane helix</keyword>
<dbReference type="RefSeq" id="WP_163946191.1">
    <property type="nucleotide sequence ID" value="NZ_JAAFZH010000003.1"/>
</dbReference>
<evidence type="ECO:0000256" key="8">
    <source>
        <dbReference type="ARBA" id="ARBA00034708"/>
    </source>
</evidence>
<evidence type="ECO:0000256" key="2">
    <source>
        <dbReference type="ARBA" id="ARBA00022448"/>
    </source>
</evidence>
<dbReference type="InterPro" id="IPR044669">
    <property type="entry name" value="YneE/VCCN1/2-like"/>
</dbReference>
<dbReference type="Pfam" id="PF25539">
    <property type="entry name" value="Bestrophin_2"/>
    <property type="match status" value="1"/>
</dbReference>
<comment type="caution">
    <text evidence="10">The sequence shown here is derived from an EMBL/GenBank/DDBJ whole genome shotgun (WGS) entry which is preliminary data.</text>
</comment>
<feature type="transmembrane region" description="Helical" evidence="9">
    <location>
        <begin position="20"/>
        <end position="37"/>
    </location>
</feature>
<keyword evidence="11" id="KW-1185">Reference proteome</keyword>
<keyword evidence="7 9" id="KW-0472">Membrane</keyword>
<comment type="subcellular location">
    <subcellularLocation>
        <location evidence="1">Cell membrane</location>
        <topology evidence="1">Multi-pass membrane protein</topology>
    </subcellularLocation>
</comment>
<dbReference type="GO" id="GO:0005886">
    <property type="term" value="C:plasma membrane"/>
    <property type="evidence" value="ECO:0007669"/>
    <property type="project" value="UniProtKB-SubCell"/>
</dbReference>
<keyword evidence="4 9" id="KW-0812">Transmembrane</keyword>
<dbReference type="PANTHER" id="PTHR33281:SF19">
    <property type="entry name" value="VOLTAGE-DEPENDENT ANION CHANNEL-FORMING PROTEIN YNEE"/>
    <property type="match status" value="1"/>
</dbReference>
<dbReference type="AlphaFoldDB" id="A0A6L9LE86"/>
<evidence type="ECO:0000256" key="9">
    <source>
        <dbReference type="SAM" id="Phobius"/>
    </source>
</evidence>
<keyword evidence="6" id="KW-0406">Ion transport</keyword>
<keyword evidence="2" id="KW-0813">Transport</keyword>
<feature type="transmembrane region" description="Helical" evidence="9">
    <location>
        <begin position="43"/>
        <end position="62"/>
    </location>
</feature>